<comment type="caution">
    <text evidence="1">The sequence shown here is derived from an EMBL/GenBank/DDBJ whole genome shotgun (WGS) entry which is preliminary data.</text>
</comment>
<proteinExistence type="predicted"/>
<evidence type="ECO:0000313" key="1">
    <source>
        <dbReference type="EMBL" id="ETZ29577.1"/>
    </source>
</evidence>
<name>X7S9R6_FUSNU</name>
<organism evidence="1">
    <name type="scientific">Fusobacterium nucleatum 13_3C</name>
    <dbReference type="NCBI Taxonomy" id="1357398"/>
    <lineage>
        <taxon>Bacteria</taxon>
        <taxon>Fusobacteriati</taxon>
        <taxon>Fusobacteriota</taxon>
        <taxon>Fusobacteriia</taxon>
        <taxon>Fusobacteriales</taxon>
        <taxon>Fusobacteriaceae</taxon>
        <taxon>Fusobacterium</taxon>
    </lineage>
</organism>
<dbReference type="PATRIC" id="fig|1357398.3.peg.381"/>
<dbReference type="HOGENOM" id="CLU_213791_0_0_0"/>
<dbReference type="EMBL" id="JAOZ01000004">
    <property type="protein sequence ID" value="ETZ29577.1"/>
    <property type="molecule type" value="Genomic_DNA"/>
</dbReference>
<protein>
    <submittedName>
        <fullName evidence="1">Uncharacterized protein</fullName>
    </submittedName>
</protein>
<dbReference type="AlphaFoldDB" id="X7S9R6"/>
<sequence>MRIHYSKDGRIFIKLNYKGEHIEKIFQNEIEYNDFLLSIEMRG</sequence>
<gene>
    <name evidence="1" type="ORF">HMPREF2085_00395</name>
</gene>
<accession>X7S9R6</accession>
<reference evidence="1" key="1">
    <citation type="submission" date="2014-01" db="EMBL/GenBank/DDBJ databases">
        <title>The Genome Sequence of Fusobacterium nucleatum 13_3C.</title>
        <authorList>
            <consortium name="The Broad Institute Genomics Platform"/>
            <person name="Earl A."/>
            <person name="Allen-Vercoe E."/>
            <person name="Daigneault M."/>
            <person name="Young S.K."/>
            <person name="Zeng Q."/>
            <person name="Gargeya S."/>
            <person name="Fitzgerald M."/>
            <person name="Abouelleil A."/>
            <person name="Alvarado L."/>
            <person name="Chapman S.B."/>
            <person name="Gainer-Dewar J."/>
            <person name="Goldberg J."/>
            <person name="Griggs A."/>
            <person name="Gujja S."/>
            <person name="Hansen M."/>
            <person name="Howarth C."/>
            <person name="Imamovic A."/>
            <person name="Ireland A."/>
            <person name="Larimer J."/>
            <person name="McCowan C."/>
            <person name="Murphy C."/>
            <person name="Pearson M."/>
            <person name="Poon T.W."/>
            <person name="Priest M."/>
            <person name="Roberts A."/>
            <person name="Saif S."/>
            <person name="Shea T."/>
            <person name="Sykes S."/>
            <person name="Wortman J."/>
            <person name="Nusbaum C."/>
            <person name="Birren B."/>
        </authorList>
    </citation>
    <scope>NUCLEOTIDE SEQUENCE [LARGE SCALE GENOMIC DNA]</scope>
    <source>
        <strain evidence="1">13_3C</strain>
    </source>
</reference>